<keyword evidence="1" id="KW-0547">Nucleotide-binding</keyword>
<dbReference type="InterPro" id="IPR027417">
    <property type="entry name" value="P-loop_NTPase"/>
</dbReference>
<dbReference type="AlphaFoldDB" id="A0A2P4Y2Z0"/>
<comment type="catalytic activity">
    <reaction evidence="1">
        <text>ATP + H2O = ADP + phosphate + H(+)</text>
        <dbReference type="Rhea" id="RHEA:13065"/>
        <dbReference type="ChEBI" id="CHEBI:15377"/>
        <dbReference type="ChEBI" id="CHEBI:15378"/>
        <dbReference type="ChEBI" id="CHEBI:30616"/>
        <dbReference type="ChEBI" id="CHEBI:43474"/>
        <dbReference type="ChEBI" id="CHEBI:456216"/>
        <dbReference type="EC" id="5.6.2.3"/>
    </reaction>
</comment>
<keyword evidence="1" id="KW-0227">DNA damage</keyword>
<dbReference type="Gene3D" id="3.40.50.300">
    <property type="entry name" value="P-loop containing nucleotide triphosphate hydrolases"/>
    <property type="match status" value="1"/>
</dbReference>
<organism evidence="3 4">
    <name type="scientific">Phytophthora palmivora</name>
    <dbReference type="NCBI Taxonomy" id="4796"/>
    <lineage>
        <taxon>Eukaryota</taxon>
        <taxon>Sar</taxon>
        <taxon>Stramenopiles</taxon>
        <taxon>Oomycota</taxon>
        <taxon>Peronosporomycetes</taxon>
        <taxon>Peronosporales</taxon>
        <taxon>Peronosporaceae</taxon>
        <taxon>Phytophthora</taxon>
    </lineage>
</organism>
<comment type="similarity">
    <text evidence="1">Belongs to the helicase family.</text>
</comment>
<feature type="domain" description="DNA helicase Pif1-like DEAD-box helicase" evidence="2">
    <location>
        <begin position="219"/>
        <end position="275"/>
    </location>
</feature>
<evidence type="ECO:0000313" key="3">
    <source>
        <dbReference type="EMBL" id="POM72182.1"/>
    </source>
</evidence>
<dbReference type="Pfam" id="PF05970">
    <property type="entry name" value="PIF1"/>
    <property type="match status" value="1"/>
</dbReference>
<accession>A0A2P4Y2Z0</accession>
<dbReference type="PANTHER" id="PTHR10492">
    <property type="match status" value="1"/>
</dbReference>
<dbReference type="Proteomes" id="UP000237271">
    <property type="component" value="Unassembled WGS sequence"/>
</dbReference>
<evidence type="ECO:0000256" key="1">
    <source>
        <dbReference type="RuleBase" id="RU363044"/>
    </source>
</evidence>
<dbReference type="InterPro" id="IPR010285">
    <property type="entry name" value="DNA_helicase_pif1-like_DEAD"/>
</dbReference>
<keyword evidence="4" id="KW-1185">Reference proteome</keyword>
<evidence type="ECO:0000313" key="4">
    <source>
        <dbReference type="Proteomes" id="UP000237271"/>
    </source>
</evidence>
<protein>
    <recommendedName>
        <fullName evidence="1">ATP-dependent DNA helicase</fullName>
        <ecNumber evidence="1">5.6.2.3</ecNumber>
    </recommendedName>
</protein>
<evidence type="ECO:0000259" key="2">
    <source>
        <dbReference type="Pfam" id="PF05970"/>
    </source>
</evidence>
<keyword evidence="1" id="KW-0378">Hydrolase</keyword>
<comment type="caution">
    <text evidence="3">The sequence shown here is derived from an EMBL/GenBank/DDBJ whole genome shotgun (WGS) entry which is preliminary data.</text>
</comment>
<dbReference type="EC" id="5.6.2.3" evidence="1"/>
<dbReference type="GO" id="GO:0016887">
    <property type="term" value="F:ATP hydrolysis activity"/>
    <property type="evidence" value="ECO:0007669"/>
    <property type="project" value="RHEA"/>
</dbReference>
<sequence length="292" mass="33527">MRLFGFPTQGSSHAVVNLPIHLEGLQNLVRQGDRMKLTAFFNLCTQDPKGTADLLYKDVPVKYRWDDRLKYWVPYRKYAASLGRLAVSFKMPSALRQLLGIILVYTLPDHASALWDRFVKDLSEDFFRSIQERDAQDNIDRDEEVSWRMAEYKCLMWLADYLISNGKTLSMYGLPDLETYSDVSDEVARQSADPMDIVAQEVAAYEPDDLERTATLADQMNENQKDIFDQVIEAVNHPVGGQKLFFVDGPGGTGKSFLLEQILAHVRLQRKVAIIIFIFNEIIIKIKKKRKN</sequence>
<proteinExistence type="inferred from homology"/>
<dbReference type="GO" id="GO:0005524">
    <property type="term" value="F:ATP binding"/>
    <property type="evidence" value="ECO:0007669"/>
    <property type="project" value="UniProtKB-KW"/>
</dbReference>
<dbReference type="GO" id="GO:0000723">
    <property type="term" value="P:telomere maintenance"/>
    <property type="evidence" value="ECO:0007669"/>
    <property type="project" value="InterPro"/>
</dbReference>
<keyword evidence="1" id="KW-0234">DNA repair</keyword>
<dbReference type="GO" id="GO:0043139">
    <property type="term" value="F:5'-3' DNA helicase activity"/>
    <property type="evidence" value="ECO:0007669"/>
    <property type="project" value="UniProtKB-EC"/>
</dbReference>
<name>A0A2P4Y2Z0_9STRA</name>
<dbReference type="PANTHER" id="PTHR10492:SF57">
    <property type="entry name" value="ATP-DEPENDENT DNA HELICASE"/>
    <property type="match status" value="1"/>
</dbReference>
<dbReference type="EMBL" id="NCKW01006126">
    <property type="protein sequence ID" value="POM72182.1"/>
    <property type="molecule type" value="Genomic_DNA"/>
</dbReference>
<keyword evidence="1 3" id="KW-0347">Helicase</keyword>
<keyword evidence="1" id="KW-0067">ATP-binding</keyword>
<dbReference type="SUPFAM" id="SSF52540">
    <property type="entry name" value="P-loop containing nucleoside triphosphate hydrolases"/>
    <property type="match status" value="1"/>
</dbReference>
<gene>
    <name evidence="3" type="ORF">PHPALM_11145</name>
</gene>
<dbReference type="GO" id="GO:0006281">
    <property type="term" value="P:DNA repair"/>
    <property type="evidence" value="ECO:0007669"/>
    <property type="project" value="UniProtKB-KW"/>
</dbReference>
<reference evidence="3 4" key="1">
    <citation type="journal article" date="2017" name="Genome Biol. Evol.">
        <title>Phytophthora megakarya and P. palmivora, closely related causal agents of cacao black pod rot, underwent increases in genome sizes and gene numbers by different mechanisms.</title>
        <authorList>
            <person name="Ali S.S."/>
            <person name="Shao J."/>
            <person name="Lary D.J."/>
            <person name="Kronmiller B."/>
            <person name="Shen D."/>
            <person name="Strem M.D."/>
            <person name="Amoako-Attah I."/>
            <person name="Akrofi A.Y."/>
            <person name="Begoude B.A."/>
            <person name="Ten Hoopen G.M."/>
            <person name="Coulibaly K."/>
            <person name="Kebe B.I."/>
            <person name="Melnick R.L."/>
            <person name="Guiltinan M.J."/>
            <person name="Tyler B.M."/>
            <person name="Meinhardt L.W."/>
            <person name="Bailey B.A."/>
        </authorList>
    </citation>
    <scope>NUCLEOTIDE SEQUENCE [LARGE SCALE GENOMIC DNA]</scope>
    <source>
        <strain evidence="4">sbr112.9</strain>
    </source>
</reference>
<keyword evidence="1" id="KW-0233">DNA recombination</keyword>
<dbReference type="OrthoDB" id="5860629at2759"/>
<comment type="cofactor">
    <cofactor evidence="1">
        <name>Mg(2+)</name>
        <dbReference type="ChEBI" id="CHEBI:18420"/>
    </cofactor>
</comment>
<dbReference type="GO" id="GO:0006310">
    <property type="term" value="P:DNA recombination"/>
    <property type="evidence" value="ECO:0007669"/>
    <property type="project" value="UniProtKB-KW"/>
</dbReference>